<comment type="catalytic activity">
    <reaction evidence="1">
        <text>Release of C-terminal amino acid residues with broad specificity, but lacks action on C-terminal proline. Shows weak endopeptidase activity.</text>
        <dbReference type="EC" id="3.4.18.1"/>
    </reaction>
</comment>
<proteinExistence type="evidence at transcript level"/>
<evidence type="ECO:0000256" key="5">
    <source>
        <dbReference type="ARBA" id="ARBA00022729"/>
    </source>
</evidence>
<comment type="similarity">
    <text evidence="2">Belongs to the peptidase C1 family.</text>
</comment>
<feature type="signal peptide" evidence="11">
    <location>
        <begin position="1"/>
        <end position="20"/>
    </location>
</feature>
<keyword evidence="10" id="KW-0325">Glycoprotein</keyword>
<dbReference type="KEGG" id="hmg:100208353"/>
<name>T2M3T8_HYDVU</name>
<keyword evidence="8" id="KW-0865">Zymogen</keyword>
<dbReference type="OMA" id="DCIVGDM"/>
<evidence type="ECO:0000256" key="8">
    <source>
        <dbReference type="ARBA" id="ARBA00023145"/>
    </source>
</evidence>
<keyword evidence="6" id="KW-0378">Hydrolase</keyword>
<dbReference type="InterPro" id="IPR025661">
    <property type="entry name" value="Pept_asp_AS"/>
</dbReference>
<accession>T2M3T8</accession>
<dbReference type="EMBL" id="HAAD01000552">
    <property type="protein sequence ID" value="CDG66784.1"/>
    <property type="molecule type" value="mRNA"/>
</dbReference>
<evidence type="ECO:0000256" key="2">
    <source>
        <dbReference type="ARBA" id="ARBA00008455"/>
    </source>
</evidence>
<dbReference type="PANTHER" id="PTHR12411">
    <property type="entry name" value="CYSTEINE PROTEASE FAMILY C1-RELATED"/>
    <property type="match status" value="1"/>
</dbReference>
<evidence type="ECO:0000256" key="9">
    <source>
        <dbReference type="ARBA" id="ARBA00023157"/>
    </source>
</evidence>
<keyword evidence="4" id="KW-0645">Protease</keyword>
<dbReference type="InterPro" id="IPR038765">
    <property type="entry name" value="Papain-like_cys_pep_sf"/>
</dbReference>
<dbReference type="SUPFAM" id="SSF54001">
    <property type="entry name" value="Cysteine proteinases"/>
    <property type="match status" value="1"/>
</dbReference>
<keyword evidence="5 11" id="KW-0732">Signal</keyword>
<dbReference type="InterPro" id="IPR000668">
    <property type="entry name" value="Peptidase_C1A_C"/>
</dbReference>
<evidence type="ECO:0000256" key="7">
    <source>
        <dbReference type="ARBA" id="ARBA00022807"/>
    </source>
</evidence>
<dbReference type="FunFam" id="3.90.70.10:FF:000060">
    <property type="entry name" value="Cathepsin Z"/>
    <property type="match status" value="1"/>
</dbReference>
<dbReference type="AlphaFoldDB" id="T2M3T8"/>
<dbReference type="InterPro" id="IPR013128">
    <property type="entry name" value="Peptidase_C1A"/>
</dbReference>
<dbReference type="PROSITE" id="PS00640">
    <property type="entry name" value="THIOL_PROTEASE_ASN"/>
    <property type="match status" value="1"/>
</dbReference>
<keyword evidence="9" id="KW-1015">Disulfide bond</keyword>
<dbReference type="OrthoDB" id="190265at2759"/>
<dbReference type="InterPro" id="IPR033157">
    <property type="entry name" value="CTSZ"/>
</dbReference>
<evidence type="ECO:0000256" key="4">
    <source>
        <dbReference type="ARBA" id="ARBA00022670"/>
    </source>
</evidence>
<reference evidence="13" key="1">
    <citation type="journal article" date="2013" name="Genome Biol. Evol.">
        <title>Punctuated emergences of genetic and phenotypic innovations in eumetazoan, bilaterian, euteleostome, and hominidae ancestors.</title>
        <authorList>
            <person name="Wenger Y."/>
            <person name="Galliot B."/>
        </authorList>
    </citation>
    <scope>NUCLEOTIDE SEQUENCE</scope>
    <source>
        <tissue evidence="13">Whole animals</tissue>
    </source>
</reference>
<evidence type="ECO:0000256" key="6">
    <source>
        <dbReference type="ARBA" id="ARBA00022801"/>
    </source>
</evidence>
<feature type="domain" description="Peptidase C1A papain C-terminal" evidence="12">
    <location>
        <begin position="58"/>
        <end position="297"/>
    </location>
</feature>
<evidence type="ECO:0000256" key="3">
    <source>
        <dbReference type="ARBA" id="ARBA00012516"/>
    </source>
</evidence>
<keyword evidence="7" id="KW-0788">Thiol protease</keyword>
<evidence type="ECO:0000256" key="1">
    <source>
        <dbReference type="ARBA" id="ARBA00001594"/>
    </source>
</evidence>
<evidence type="ECO:0000256" key="10">
    <source>
        <dbReference type="ARBA" id="ARBA00023180"/>
    </source>
</evidence>
<dbReference type="PRINTS" id="PR00705">
    <property type="entry name" value="PAPAIN"/>
</dbReference>
<dbReference type="SMART" id="SM00645">
    <property type="entry name" value="Pept_C1"/>
    <property type="match status" value="1"/>
</dbReference>
<dbReference type="Gene3D" id="3.90.70.10">
    <property type="entry name" value="Cysteine proteinases"/>
    <property type="match status" value="1"/>
</dbReference>
<dbReference type="GO" id="GO:0006508">
    <property type="term" value="P:proteolysis"/>
    <property type="evidence" value="ECO:0007669"/>
    <property type="project" value="UniProtKB-KW"/>
</dbReference>
<evidence type="ECO:0000313" key="13">
    <source>
        <dbReference type="EMBL" id="CDG66784.1"/>
    </source>
</evidence>
<protein>
    <recommendedName>
        <fullName evidence="3">cathepsin X</fullName>
        <ecNumber evidence="3">3.4.18.1</ecNumber>
    </recommendedName>
</protein>
<sequence length="304" mass="33867">MQEMISNGFFFLLFSVLIGASPFHPGKDRKCYIPEFDANIVEVIKTPRPHEYLHFPSLPTNVDWRNFNGTNYASTTRNQHIPQYCGSCWAHATTSALADRINILRGGAFPSALLSVQHVLDCADAGTCHGGGNLAVYEYAHKNGIPDETCNNYQAIDQECTSFNQCGTCLTFGKCFAVQNYTKFMVSEYGRVSGREQMMAEIFKRGPIACVIMATPLFDKYTGGIYSEYNEVSIANHAISVHGYGVDENGVEFWIGRNSWGEPWGERGWFRMVTSLYKDGKGGFYNLGIEDDCAFGVPILPSGW</sequence>
<dbReference type="GO" id="GO:0016807">
    <property type="term" value="F:cysteine-type carboxypeptidase activity"/>
    <property type="evidence" value="ECO:0007669"/>
    <property type="project" value="UniProtKB-EC"/>
</dbReference>
<dbReference type="Pfam" id="PF00112">
    <property type="entry name" value="Peptidase_C1"/>
    <property type="match status" value="1"/>
</dbReference>
<feature type="chain" id="PRO_5044738650" description="cathepsin X" evidence="11">
    <location>
        <begin position="21"/>
        <end position="304"/>
    </location>
</feature>
<evidence type="ECO:0000256" key="11">
    <source>
        <dbReference type="SAM" id="SignalP"/>
    </source>
</evidence>
<dbReference type="CDD" id="cd02698">
    <property type="entry name" value="Peptidase_C1A_CathepsinX"/>
    <property type="match status" value="1"/>
</dbReference>
<dbReference type="MEROPS" id="C01.013"/>
<gene>
    <name evidence="13" type="primary">CTSZ</name>
</gene>
<evidence type="ECO:0000259" key="12">
    <source>
        <dbReference type="SMART" id="SM00645"/>
    </source>
</evidence>
<organism evidence="13">
    <name type="scientific">Hydra vulgaris</name>
    <name type="common">Hydra</name>
    <name type="synonym">Hydra attenuata</name>
    <dbReference type="NCBI Taxonomy" id="6087"/>
    <lineage>
        <taxon>Eukaryota</taxon>
        <taxon>Metazoa</taxon>
        <taxon>Cnidaria</taxon>
        <taxon>Hydrozoa</taxon>
        <taxon>Hydroidolina</taxon>
        <taxon>Anthoathecata</taxon>
        <taxon>Aplanulata</taxon>
        <taxon>Hydridae</taxon>
        <taxon>Hydra</taxon>
    </lineage>
</organism>
<dbReference type="EC" id="3.4.18.1" evidence="3"/>